<dbReference type="InParanoid" id="A0A1X7UG15"/>
<dbReference type="STRING" id="400682.A0A1X7UG15"/>
<keyword evidence="3" id="KW-0540">Nuclease</keyword>
<dbReference type="InterPro" id="IPR050951">
    <property type="entry name" value="Retrovirus_Pol_polyprotein"/>
</dbReference>
<dbReference type="EnsemblMetazoa" id="Aqu2.1.26717_001">
    <property type="protein sequence ID" value="Aqu2.1.26717_001"/>
    <property type="gene ID" value="Aqu2.1.26717"/>
</dbReference>
<evidence type="ECO:0000256" key="2">
    <source>
        <dbReference type="ARBA" id="ARBA00022695"/>
    </source>
</evidence>
<dbReference type="PANTHER" id="PTHR37984">
    <property type="entry name" value="PROTEIN CBG26694"/>
    <property type="match status" value="1"/>
</dbReference>
<evidence type="ECO:0000256" key="1">
    <source>
        <dbReference type="ARBA" id="ARBA00022679"/>
    </source>
</evidence>
<evidence type="ECO:0000256" key="6">
    <source>
        <dbReference type="ARBA" id="ARBA00022918"/>
    </source>
</evidence>
<dbReference type="SUPFAM" id="SSF56672">
    <property type="entry name" value="DNA/RNA polymerases"/>
    <property type="match status" value="1"/>
</dbReference>
<keyword evidence="5" id="KW-0378">Hydrolase</keyword>
<reference evidence="8" key="1">
    <citation type="submission" date="2017-05" db="UniProtKB">
        <authorList>
            <consortium name="EnsemblMetazoa"/>
        </authorList>
    </citation>
    <scope>IDENTIFICATION</scope>
</reference>
<keyword evidence="6" id="KW-0695">RNA-directed DNA polymerase</keyword>
<dbReference type="OMA" id="PFAIKTN"/>
<evidence type="ECO:0000313" key="8">
    <source>
        <dbReference type="EnsemblMetazoa" id="Aqu2.1.26717_001"/>
    </source>
</evidence>
<protein>
    <recommendedName>
        <fullName evidence="7">Reverse transcriptase RNase H-like domain-containing protein</fullName>
    </recommendedName>
</protein>
<evidence type="ECO:0000256" key="5">
    <source>
        <dbReference type="ARBA" id="ARBA00022801"/>
    </source>
</evidence>
<dbReference type="AlphaFoldDB" id="A0A1X7UG15"/>
<name>A0A1X7UG15_AMPQE</name>
<evidence type="ECO:0000256" key="4">
    <source>
        <dbReference type="ARBA" id="ARBA00022759"/>
    </source>
</evidence>
<evidence type="ECO:0000256" key="3">
    <source>
        <dbReference type="ARBA" id="ARBA00022722"/>
    </source>
</evidence>
<feature type="domain" description="Reverse transcriptase RNase H-like" evidence="7">
    <location>
        <begin position="39"/>
        <end position="82"/>
    </location>
</feature>
<dbReference type="GO" id="GO:0003964">
    <property type="term" value="F:RNA-directed DNA polymerase activity"/>
    <property type="evidence" value="ECO:0007669"/>
    <property type="project" value="UniProtKB-KW"/>
</dbReference>
<sequence length="105" mass="11919">MRQKRNTQKDVSEGNKQTISAGELFCSRKGISGNQDSHHSFSVYLLGHPFAIKTNHTSLEWLHKIKESNARLTRWRLSLQPYQFTVKYKSGKQTGKGDDLSCGGH</sequence>
<dbReference type="PANTHER" id="PTHR37984:SF5">
    <property type="entry name" value="PROTEIN NYNRIN-LIKE"/>
    <property type="match status" value="1"/>
</dbReference>
<dbReference type="Pfam" id="PF17917">
    <property type="entry name" value="RT_RNaseH"/>
    <property type="match status" value="1"/>
</dbReference>
<keyword evidence="4" id="KW-0255">Endonuclease</keyword>
<keyword evidence="2" id="KW-0548">Nucleotidyltransferase</keyword>
<dbReference type="GO" id="GO:0004519">
    <property type="term" value="F:endonuclease activity"/>
    <property type="evidence" value="ECO:0007669"/>
    <property type="project" value="UniProtKB-KW"/>
</dbReference>
<evidence type="ECO:0000259" key="7">
    <source>
        <dbReference type="Pfam" id="PF17917"/>
    </source>
</evidence>
<proteinExistence type="predicted"/>
<dbReference type="GO" id="GO:0016787">
    <property type="term" value="F:hydrolase activity"/>
    <property type="evidence" value="ECO:0007669"/>
    <property type="project" value="UniProtKB-KW"/>
</dbReference>
<accession>A0A1X7UG15</accession>
<dbReference type="InterPro" id="IPR043502">
    <property type="entry name" value="DNA/RNA_pol_sf"/>
</dbReference>
<organism evidence="8">
    <name type="scientific">Amphimedon queenslandica</name>
    <name type="common">Sponge</name>
    <dbReference type="NCBI Taxonomy" id="400682"/>
    <lineage>
        <taxon>Eukaryota</taxon>
        <taxon>Metazoa</taxon>
        <taxon>Porifera</taxon>
        <taxon>Demospongiae</taxon>
        <taxon>Heteroscleromorpha</taxon>
        <taxon>Haplosclerida</taxon>
        <taxon>Niphatidae</taxon>
        <taxon>Amphimedon</taxon>
    </lineage>
</organism>
<keyword evidence="1" id="KW-0808">Transferase</keyword>
<dbReference type="InterPro" id="IPR041373">
    <property type="entry name" value="RT_RNaseH"/>
</dbReference>